<keyword evidence="1 6" id="KW-0479">Metal-binding</keyword>
<dbReference type="InterPro" id="IPR032570">
    <property type="entry name" value="SF1-HH"/>
</dbReference>
<dbReference type="EMBL" id="ONZQ02000004">
    <property type="protein sequence ID" value="SPO00765.1"/>
    <property type="molecule type" value="Genomic_DNA"/>
</dbReference>
<dbReference type="GO" id="GO:0048024">
    <property type="term" value="P:regulation of mRNA splicing, via spliceosome"/>
    <property type="evidence" value="ECO:0007669"/>
    <property type="project" value="TreeGrafter"/>
</dbReference>
<feature type="region of interest" description="Disordered" evidence="7">
    <location>
        <begin position="1"/>
        <end position="47"/>
    </location>
</feature>
<dbReference type="PANTHER" id="PTHR11208:SF45">
    <property type="entry name" value="SPLICING FACTOR 1"/>
    <property type="match status" value="1"/>
</dbReference>
<dbReference type="PROSITE" id="PS50084">
    <property type="entry name" value="KH_TYPE_1"/>
    <property type="match status" value="1"/>
</dbReference>
<dbReference type="GO" id="GO:0000398">
    <property type="term" value="P:mRNA splicing, via spliceosome"/>
    <property type="evidence" value="ECO:0007669"/>
    <property type="project" value="UniProtKB-UniRule"/>
</dbReference>
<keyword evidence="6" id="KW-0507">mRNA processing</keyword>
<gene>
    <name evidence="9" type="ORF">DNG_03513</name>
</gene>
<dbReference type="CDD" id="cd02395">
    <property type="entry name" value="KH-I_BBP"/>
    <property type="match status" value="1"/>
</dbReference>
<dbReference type="PANTHER" id="PTHR11208">
    <property type="entry name" value="RNA-BINDING PROTEIN RELATED"/>
    <property type="match status" value="1"/>
</dbReference>
<keyword evidence="10" id="KW-1185">Reference proteome</keyword>
<dbReference type="InterPro" id="IPR055256">
    <property type="entry name" value="KH_1_KHDC4/BBP-like"/>
</dbReference>
<evidence type="ECO:0000259" key="8">
    <source>
        <dbReference type="SMART" id="SM00322"/>
    </source>
</evidence>
<evidence type="ECO:0000256" key="5">
    <source>
        <dbReference type="PROSITE-ProRule" id="PRU00117"/>
    </source>
</evidence>
<dbReference type="Gene3D" id="6.10.140.1790">
    <property type="match status" value="1"/>
</dbReference>
<dbReference type="InterPro" id="IPR045071">
    <property type="entry name" value="BBP-like"/>
</dbReference>
<keyword evidence="2 6" id="KW-0863">Zinc-finger</keyword>
<dbReference type="AlphaFoldDB" id="A0AAE8SUC5"/>
<keyword evidence="6" id="KW-0539">Nucleus</keyword>
<dbReference type="SUPFAM" id="SSF54791">
    <property type="entry name" value="Eukaryotic type KH-domain (KH-domain type I)"/>
    <property type="match status" value="1"/>
</dbReference>
<comment type="caution">
    <text evidence="9">The sequence shown here is derived from an EMBL/GenBank/DDBJ whole genome shotgun (WGS) entry which is preliminary data.</text>
</comment>
<keyword evidence="4 5" id="KW-0694">RNA-binding</keyword>
<sequence length="279" mass="31329">MERGQYQQSSSRPYPWPGKRLTRWGPETSNSPTSTYGFSTALPGSMTSEQQDAYVTALRIEEITQKLRANDDELLISVENGGRAPRSPSPASQYDSSGCRTNTRVRRYRERPERERHGLVQAAVETIPGYRPPRDYHQPVTTKIQDRVYLPVADFPHVNFIGQILGPRGSSLKAMNSETGATIIIRGRGSVKEGRRRGYQAAQEREQEPLHCLVTANSQQKVSHAKSLIWDVIENAISMPDELNSRKNAQLRGLAIANGTFRDDEGRSREPGGFIEHRV</sequence>
<proteinExistence type="inferred from homology"/>
<keyword evidence="6" id="KW-0508">mRNA splicing</keyword>
<evidence type="ECO:0000256" key="3">
    <source>
        <dbReference type="ARBA" id="ARBA00022833"/>
    </source>
</evidence>
<evidence type="ECO:0000256" key="2">
    <source>
        <dbReference type="ARBA" id="ARBA00022771"/>
    </source>
</evidence>
<dbReference type="InterPro" id="IPR004087">
    <property type="entry name" value="KH_dom"/>
</dbReference>
<evidence type="ECO:0000256" key="7">
    <source>
        <dbReference type="SAM" id="MobiDB-lite"/>
    </source>
</evidence>
<evidence type="ECO:0000313" key="10">
    <source>
        <dbReference type="Proteomes" id="UP001187682"/>
    </source>
</evidence>
<dbReference type="Proteomes" id="UP001187682">
    <property type="component" value="Unassembled WGS sequence"/>
</dbReference>
<protein>
    <recommendedName>
        <fullName evidence="6">Branchpoint-bridging protein</fullName>
    </recommendedName>
</protein>
<feature type="compositionally biased region" description="Polar residues" evidence="7">
    <location>
        <begin position="1"/>
        <end position="12"/>
    </location>
</feature>
<dbReference type="InterPro" id="IPR047086">
    <property type="entry name" value="SF1-HH_sf"/>
</dbReference>
<dbReference type="GO" id="GO:0045131">
    <property type="term" value="F:pre-mRNA branch point binding"/>
    <property type="evidence" value="ECO:0007669"/>
    <property type="project" value="UniProtKB-UniRule"/>
</dbReference>
<reference evidence="9" key="1">
    <citation type="submission" date="2018-03" db="EMBL/GenBank/DDBJ databases">
        <authorList>
            <person name="Guldener U."/>
        </authorList>
    </citation>
    <scope>NUCLEOTIDE SEQUENCE</scope>
</reference>
<dbReference type="Gene3D" id="3.30.1370.10">
    <property type="entry name" value="K Homology domain, type 1"/>
    <property type="match status" value="1"/>
</dbReference>
<dbReference type="GO" id="GO:0008270">
    <property type="term" value="F:zinc ion binding"/>
    <property type="evidence" value="ECO:0007669"/>
    <property type="project" value="UniProtKB-UniRule"/>
</dbReference>
<organism evidence="9 10">
    <name type="scientific">Cephalotrichum gorgonifer</name>
    <dbReference type="NCBI Taxonomy" id="2041049"/>
    <lineage>
        <taxon>Eukaryota</taxon>
        <taxon>Fungi</taxon>
        <taxon>Dikarya</taxon>
        <taxon>Ascomycota</taxon>
        <taxon>Pezizomycotina</taxon>
        <taxon>Sordariomycetes</taxon>
        <taxon>Hypocreomycetidae</taxon>
        <taxon>Microascales</taxon>
        <taxon>Microascaceae</taxon>
        <taxon>Cephalotrichum</taxon>
    </lineage>
</organism>
<comment type="function">
    <text evidence="6">Necessary for the splicing of pre-mRNA. Has a role in the recognition of the branch site (5'-UACUAAC-3'), the pyrimidine tract and the 3'-splice site at the 3'-end of introns.</text>
</comment>
<keyword evidence="6" id="KW-0747">Spliceosome</keyword>
<feature type="region of interest" description="Disordered" evidence="7">
    <location>
        <begin position="79"/>
        <end position="101"/>
    </location>
</feature>
<comment type="similarity">
    <text evidence="6">Belongs to the BBP/SF1 family.</text>
</comment>
<dbReference type="GO" id="GO:0003729">
    <property type="term" value="F:mRNA binding"/>
    <property type="evidence" value="ECO:0007669"/>
    <property type="project" value="TreeGrafter"/>
</dbReference>
<feature type="domain" description="K Homology" evidence="8">
    <location>
        <begin position="142"/>
        <end position="234"/>
    </location>
</feature>
<dbReference type="Pfam" id="PF22675">
    <property type="entry name" value="KH-I_KHDC4-BBP"/>
    <property type="match status" value="1"/>
</dbReference>
<evidence type="ECO:0000313" key="9">
    <source>
        <dbReference type="EMBL" id="SPO00765.1"/>
    </source>
</evidence>
<dbReference type="GO" id="GO:0005681">
    <property type="term" value="C:spliceosomal complex"/>
    <property type="evidence" value="ECO:0007669"/>
    <property type="project" value="UniProtKB-KW"/>
</dbReference>
<keyword evidence="3 6" id="KW-0862">Zinc</keyword>
<dbReference type="InterPro" id="IPR036612">
    <property type="entry name" value="KH_dom_type_1_sf"/>
</dbReference>
<feature type="compositionally biased region" description="Polar residues" evidence="7">
    <location>
        <begin position="27"/>
        <end position="38"/>
    </location>
</feature>
<accession>A0AAE8SUC5</accession>
<comment type="subcellular location">
    <subcellularLocation>
        <location evidence="6">Nucleus</location>
    </subcellularLocation>
</comment>
<name>A0AAE8SUC5_9PEZI</name>
<feature type="compositionally biased region" description="Polar residues" evidence="7">
    <location>
        <begin position="89"/>
        <end position="101"/>
    </location>
</feature>
<evidence type="ECO:0000256" key="1">
    <source>
        <dbReference type="ARBA" id="ARBA00022723"/>
    </source>
</evidence>
<dbReference type="Pfam" id="PF16275">
    <property type="entry name" value="SF1-HH"/>
    <property type="match status" value="1"/>
</dbReference>
<dbReference type="SMART" id="SM00322">
    <property type="entry name" value="KH"/>
    <property type="match status" value="1"/>
</dbReference>
<evidence type="ECO:0000256" key="6">
    <source>
        <dbReference type="RuleBase" id="RU367126"/>
    </source>
</evidence>
<evidence type="ECO:0000256" key="4">
    <source>
        <dbReference type="ARBA" id="ARBA00022884"/>
    </source>
</evidence>